<accession>A0A816Y841</accession>
<sequence length="325" mass="36035">MDVSEQEERLQTARDDRQPDKAETTPPAPAPIPTPPHSDESITGSCLRTPSYTDRNLSITNFNLSTQNKSEVTTTSMSSTEGTRFVSSGSHEALNIELNDGLRDRELDSLEELLTLIADTKREIAQLKLKGREKTAKEKEVTLGDLEKLQSLAEQVKSLKPVNIVEPGETAVPKSASNEKMPAHKNKKELYLETLREDLATMPSCAEKTTMELLLHYERELLGDPMGSQKETVSALLQKLHDQIKEQELFSNDIRISLQDVKAAVYGSNSESAVEALGELLKTFRPLHIQELKRLVEKTKEAAELIRGKEIILLIGGTAHVADNG</sequence>
<evidence type="ECO:0000256" key="1">
    <source>
        <dbReference type="SAM" id="MobiDB-lite"/>
    </source>
</evidence>
<protein>
    <submittedName>
        <fullName evidence="2">Uncharacterized protein</fullName>
    </submittedName>
</protein>
<dbReference type="EMBL" id="CAJNRG010014436">
    <property type="protein sequence ID" value="CAF2155955.1"/>
    <property type="molecule type" value="Genomic_DNA"/>
</dbReference>
<reference evidence="2" key="1">
    <citation type="submission" date="2021-02" db="EMBL/GenBank/DDBJ databases">
        <authorList>
            <person name="Nowell W R."/>
        </authorList>
    </citation>
    <scope>NUCLEOTIDE SEQUENCE</scope>
</reference>
<comment type="caution">
    <text evidence="2">The sequence shown here is derived from an EMBL/GenBank/DDBJ whole genome shotgun (WGS) entry which is preliminary data.</text>
</comment>
<feature type="region of interest" description="Disordered" evidence="1">
    <location>
        <begin position="1"/>
        <end position="44"/>
    </location>
</feature>
<gene>
    <name evidence="2" type="ORF">XDN619_LOCUS29547</name>
</gene>
<proteinExistence type="predicted"/>
<dbReference type="Proteomes" id="UP000663887">
    <property type="component" value="Unassembled WGS sequence"/>
</dbReference>
<name>A0A816Y841_9BILA</name>
<evidence type="ECO:0000313" key="2">
    <source>
        <dbReference type="EMBL" id="CAF2155955.1"/>
    </source>
</evidence>
<evidence type="ECO:0000313" key="3">
    <source>
        <dbReference type="Proteomes" id="UP000663887"/>
    </source>
</evidence>
<feature type="compositionally biased region" description="Basic and acidic residues" evidence="1">
    <location>
        <begin position="1"/>
        <end position="23"/>
    </location>
</feature>
<dbReference type="AlphaFoldDB" id="A0A816Y841"/>
<feature type="compositionally biased region" description="Pro residues" evidence="1">
    <location>
        <begin position="26"/>
        <end position="36"/>
    </location>
</feature>
<organism evidence="2 3">
    <name type="scientific">Rotaria magnacalcarata</name>
    <dbReference type="NCBI Taxonomy" id="392030"/>
    <lineage>
        <taxon>Eukaryota</taxon>
        <taxon>Metazoa</taxon>
        <taxon>Spiralia</taxon>
        <taxon>Gnathifera</taxon>
        <taxon>Rotifera</taxon>
        <taxon>Eurotatoria</taxon>
        <taxon>Bdelloidea</taxon>
        <taxon>Philodinida</taxon>
        <taxon>Philodinidae</taxon>
        <taxon>Rotaria</taxon>
    </lineage>
</organism>